<proteinExistence type="predicted"/>
<reference evidence="2" key="1">
    <citation type="submission" date="2023-06" db="EMBL/GenBank/DDBJ databases">
        <title>Genomic analysis of the entomopathogenic nematode Steinernema hermaphroditum.</title>
        <authorList>
            <person name="Schwarz E.M."/>
            <person name="Heppert J.K."/>
            <person name="Baniya A."/>
            <person name="Schwartz H.T."/>
            <person name="Tan C.-H."/>
            <person name="Antoshechkin I."/>
            <person name="Sternberg P.W."/>
            <person name="Goodrich-Blair H."/>
            <person name="Dillman A.R."/>
        </authorList>
    </citation>
    <scope>NUCLEOTIDE SEQUENCE</scope>
    <source>
        <strain evidence="2">PS9179</strain>
        <tissue evidence="2">Whole animal</tissue>
    </source>
</reference>
<evidence type="ECO:0000313" key="3">
    <source>
        <dbReference type="Proteomes" id="UP001175271"/>
    </source>
</evidence>
<accession>A0AA39I3H7</accession>
<evidence type="ECO:0000313" key="2">
    <source>
        <dbReference type="EMBL" id="KAK0415797.1"/>
    </source>
</evidence>
<dbReference type="Pfam" id="PF13877">
    <property type="entry name" value="RPAP3_C"/>
    <property type="match status" value="1"/>
</dbReference>
<sequence length="309" mass="35202">MDTVLVAFCESVARCLSIPKDNPYVHFDGLCRLNSSIWAEAGQRGKERKHTCAELIYDDEKTQNRYFKKICLDGGGEEKLKFIEYSKTELEHKVFLKKHCDFGIKKLVSVLARYDISLKLEKQEGGSMACFKNAHVKISFENYGDWRPNPLEVTHKLHDSKYEMKAPLTEIAIEQHEFVPEEPKPETSKKNCESPSPTASQFLADYNAMKTCDPEIFGKYLLTLDVKQIPEITSVFLEGYMLSAILRGLRAVQSNVSSDDLAERLVAVSMSPGFDVAAMFLDESEKGDLEAMFPLFEKEKADLLRQRYL</sequence>
<organism evidence="2 3">
    <name type="scientific">Steinernema hermaphroditum</name>
    <dbReference type="NCBI Taxonomy" id="289476"/>
    <lineage>
        <taxon>Eukaryota</taxon>
        <taxon>Metazoa</taxon>
        <taxon>Ecdysozoa</taxon>
        <taxon>Nematoda</taxon>
        <taxon>Chromadorea</taxon>
        <taxon>Rhabditida</taxon>
        <taxon>Tylenchina</taxon>
        <taxon>Panagrolaimomorpha</taxon>
        <taxon>Strongyloidoidea</taxon>
        <taxon>Steinernematidae</taxon>
        <taxon>Steinernema</taxon>
    </lineage>
</organism>
<name>A0AA39I3H7_9BILA</name>
<comment type="caution">
    <text evidence="2">The sequence shown here is derived from an EMBL/GenBank/DDBJ whole genome shotgun (WGS) entry which is preliminary data.</text>
</comment>
<dbReference type="AlphaFoldDB" id="A0AA39I3H7"/>
<keyword evidence="3" id="KW-1185">Reference proteome</keyword>
<gene>
    <name evidence="2" type="ORF">QR680_012125</name>
</gene>
<feature type="domain" description="RNA-polymerase II-associated protein 3-like C-terminal" evidence="1">
    <location>
        <begin position="197"/>
        <end position="286"/>
    </location>
</feature>
<dbReference type="EMBL" id="JAUCMV010000002">
    <property type="protein sequence ID" value="KAK0415797.1"/>
    <property type="molecule type" value="Genomic_DNA"/>
</dbReference>
<protein>
    <recommendedName>
        <fullName evidence="1">RNA-polymerase II-associated protein 3-like C-terminal domain-containing protein</fullName>
    </recommendedName>
</protein>
<dbReference type="InterPro" id="IPR025986">
    <property type="entry name" value="RPAP3-like_C"/>
</dbReference>
<evidence type="ECO:0000259" key="1">
    <source>
        <dbReference type="Pfam" id="PF13877"/>
    </source>
</evidence>
<dbReference type="Proteomes" id="UP001175271">
    <property type="component" value="Unassembled WGS sequence"/>
</dbReference>